<gene>
    <name evidence="1" type="primary">orf06734</name>
    <name evidence="1" type="ORF">Q903MT_gene6679</name>
</gene>
<dbReference type="AlphaFoldDB" id="A0A6B9XRR9"/>
<organism evidence="1">
    <name type="scientific">Picea sitchensis</name>
    <name type="common">Sitka spruce</name>
    <name type="synonym">Pinus sitchensis</name>
    <dbReference type="NCBI Taxonomy" id="3332"/>
    <lineage>
        <taxon>Eukaryota</taxon>
        <taxon>Viridiplantae</taxon>
        <taxon>Streptophyta</taxon>
        <taxon>Embryophyta</taxon>
        <taxon>Tracheophyta</taxon>
        <taxon>Spermatophyta</taxon>
        <taxon>Pinopsida</taxon>
        <taxon>Pinidae</taxon>
        <taxon>Conifers I</taxon>
        <taxon>Pinales</taxon>
        <taxon>Pinaceae</taxon>
        <taxon>Picea</taxon>
    </lineage>
</organism>
<keyword evidence="1" id="KW-0496">Mitochondrion</keyword>
<name>A0A6B9XRR9_PICSI</name>
<accession>A0A6B9XRR9</accession>
<proteinExistence type="predicted"/>
<sequence length="49" mass="5353">MMELRMDDGIVIRSYPEIGVDLGSCSRSSLMIDFTGELVARLTESITGS</sequence>
<geneLocation type="mitochondrion" evidence="1"/>
<reference evidence="1" key="1">
    <citation type="submission" date="2019-03" db="EMBL/GenBank/DDBJ databases">
        <title>Largest Complete Mitochondrial Genome of a Gymnosperm, Sitka Spruce (Picea sitchensis), Indicates Complex Physical Structure.</title>
        <authorList>
            <person name="Jackman S.D."/>
            <person name="Coombe L."/>
            <person name="Warren R."/>
            <person name="Kirk H."/>
            <person name="Trinh E."/>
            <person name="McLeod T."/>
            <person name="Pleasance S."/>
            <person name="Pandoh P."/>
            <person name="Zhao Y."/>
            <person name="Coope R."/>
            <person name="Bousquet J."/>
            <person name="Bohlmann J.C."/>
            <person name="Jones S.J.M."/>
            <person name="Birol I."/>
        </authorList>
    </citation>
    <scope>NUCLEOTIDE SEQUENCE</scope>
    <source>
        <strain evidence="1">Q903</strain>
    </source>
</reference>
<protein>
    <submittedName>
        <fullName evidence="1">Uncharacterized protein</fullName>
    </submittedName>
</protein>
<dbReference type="EMBL" id="MK697705">
    <property type="protein sequence ID" value="QHR92632.1"/>
    <property type="molecule type" value="Genomic_DNA"/>
</dbReference>
<evidence type="ECO:0000313" key="1">
    <source>
        <dbReference type="EMBL" id="QHR92632.1"/>
    </source>
</evidence>